<keyword evidence="2" id="KW-0812">Transmembrane</keyword>
<evidence type="ECO:0000313" key="4">
    <source>
        <dbReference type="EMBL" id="MDQ0167594.1"/>
    </source>
</evidence>
<evidence type="ECO:0000256" key="1">
    <source>
        <dbReference type="ARBA" id="ARBA00022801"/>
    </source>
</evidence>
<keyword evidence="5" id="KW-1185">Reference proteome</keyword>
<dbReference type="Pfam" id="PF07228">
    <property type="entry name" value="SpoIIE"/>
    <property type="match status" value="1"/>
</dbReference>
<feature type="transmembrane region" description="Helical" evidence="2">
    <location>
        <begin position="274"/>
        <end position="292"/>
    </location>
</feature>
<evidence type="ECO:0000259" key="3">
    <source>
        <dbReference type="PROSITE" id="PS51746"/>
    </source>
</evidence>
<accession>A0ABT9W2X8</accession>
<dbReference type="EC" id="3.1.3.16" evidence="4"/>
<feature type="transmembrane region" description="Helical" evidence="2">
    <location>
        <begin position="78"/>
        <end position="109"/>
    </location>
</feature>
<feature type="transmembrane region" description="Helical" evidence="2">
    <location>
        <begin position="148"/>
        <end position="168"/>
    </location>
</feature>
<feature type="transmembrane region" description="Helical" evidence="2">
    <location>
        <begin position="39"/>
        <end position="72"/>
    </location>
</feature>
<feature type="transmembrane region" description="Helical" evidence="2">
    <location>
        <begin position="219"/>
        <end position="244"/>
    </location>
</feature>
<protein>
    <submittedName>
        <fullName evidence="4">Stage II sporulation protein E</fullName>
        <ecNumber evidence="4">3.1.3.16</ecNumber>
    </submittedName>
</protein>
<dbReference type="InterPro" id="IPR001932">
    <property type="entry name" value="PPM-type_phosphatase-like_dom"/>
</dbReference>
<dbReference type="SUPFAM" id="SSF81606">
    <property type="entry name" value="PP2C-like"/>
    <property type="match status" value="1"/>
</dbReference>
<feature type="domain" description="PPM-type phosphatase" evidence="3">
    <location>
        <begin position="587"/>
        <end position="797"/>
    </location>
</feature>
<proteinExistence type="predicted"/>
<dbReference type="SMART" id="SM00331">
    <property type="entry name" value="PP2C_SIG"/>
    <property type="match status" value="1"/>
</dbReference>
<name>A0ABT9W2X8_9BACI</name>
<dbReference type="NCBIfam" id="TIGR02865">
    <property type="entry name" value="spore_II_E"/>
    <property type="match status" value="1"/>
</dbReference>
<organism evidence="4 5">
    <name type="scientific">Caldalkalibacillus horti</name>
    <dbReference type="NCBI Taxonomy" id="77523"/>
    <lineage>
        <taxon>Bacteria</taxon>
        <taxon>Bacillati</taxon>
        <taxon>Bacillota</taxon>
        <taxon>Bacilli</taxon>
        <taxon>Bacillales</taxon>
        <taxon>Bacillaceae</taxon>
        <taxon>Caldalkalibacillus</taxon>
    </lineage>
</organism>
<dbReference type="GO" id="GO:0004722">
    <property type="term" value="F:protein serine/threonine phosphatase activity"/>
    <property type="evidence" value="ECO:0007669"/>
    <property type="project" value="UniProtKB-EC"/>
</dbReference>
<dbReference type="EMBL" id="JAUSTY010000017">
    <property type="protein sequence ID" value="MDQ0167594.1"/>
    <property type="molecule type" value="Genomic_DNA"/>
</dbReference>
<keyword evidence="1 4" id="KW-0378">Hydrolase</keyword>
<feature type="transmembrane region" description="Helical" evidence="2">
    <location>
        <begin position="188"/>
        <end position="207"/>
    </location>
</feature>
<feature type="transmembrane region" description="Helical" evidence="2">
    <location>
        <begin position="121"/>
        <end position="142"/>
    </location>
</feature>
<gene>
    <name evidence="4" type="ORF">J2S11_003519</name>
</gene>
<dbReference type="InterPro" id="IPR036457">
    <property type="entry name" value="PPM-type-like_dom_sf"/>
</dbReference>
<dbReference type="InterPro" id="IPR014221">
    <property type="entry name" value="SpoII_E"/>
</dbReference>
<evidence type="ECO:0000256" key="2">
    <source>
        <dbReference type="SAM" id="Phobius"/>
    </source>
</evidence>
<evidence type="ECO:0000313" key="5">
    <source>
        <dbReference type="Proteomes" id="UP001235840"/>
    </source>
</evidence>
<dbReference type="Proteomes" id="UP001235840">
    <property type="component" value="Unassembled WGS sequence"/>
</dbReference>
<dbReference type="PANTHER" id="PTHR43156">
    <property type="entry name" value="STAGE II SPORULATION PROTEIN E-RELATED"/>
    <property type="match status" value="1"/>
</dbReference>
<dbReference type="RefSeq" id="WP_307396637.1">
    <property type="nucleotide sequence ID" value="NZ_BAAADK010000008.1"/>
</dbReference>
<reference evidence="4 5" key="1">
    <citation type="submission" date="2023-07" db="EMBL/GenBank/DDBJ databases">
        <title>Genomic Encyclopedia of Type Strains, Phase IV (KMG-IV): sequencing the most valuable type-strain genomes for metagenomic binning, comparative biology and taxonomic classification.</title>
        <authorList>
            <person name="Goeker M."/>
        </authorList>
    </citation>
    <scope>NUCLEOTIDE SEQUENCE [LARGE SCALE GENOMIC DNA]</scope>
    <source>
        <strain evidence="4 5">DSM 12751</strain>
    </source>
</reference>
<comment type="caution">
    <text evidence="4">The sequence shown here is derived from an EMBL/GenBank/DDBJ whole genome shotgun (WGS) entry which is preliminary data.</text>
</comment>
<dbReference type="InterPro" id="IPR052016">
    <property type="entry name" value="Bact_Sigma-Reg"/>
</dbReference>
<dbReference type="PANTHER" id="PTHR43156:SF2">
    <property type="entry name" value="STAGE II SPORULATION PROTEIN E"/>
    <property type="match status" value="1"/>
</dbReference>
<dbReference type="Pfam" id="PF19732">
    <property type="entry name" value="SpoIIE_N"/>
    <property type="match status" value="1"/>
</dbReference>
<dbReference type="PROSITE" id="PS51746">
    <property type="entry name" value="PPM_2"/>
    <property type="match status" value="1"/>
</dbReference>
<keyword evidence="2" id="KW-0472">Membrane</keyword>
<dbReference type="Gene3D" id="3.60.40.10">
    <property type="entry name" value="PPM-type phosphatase domain"/>
    <property type="match status" value="1"/>
</dbReference>
<sequence length="823" mass="92121">MLRKVEQIILHPFIGQVEKQQALFSSMGKALYTFIQRWGVIYMLLGFLLGRAMIIGELTPFAVPFFAVLYHLRRDRLYVAGFAILLGAFTHQLGHPMTLLGGMALFLIAQRVMEAWGKADMNYTPFAVFFVVFLSKSLVAAFTEWTGYHLMMAGVEATLSLVLTLIFVQSLPLVTVAKRTQPLKNEEIVCLIILLASVMTGTVGWIVMELSLEHILSRYAILIFAFAAGGAIGATVGVVTGIILSLSNIEAMLQMSLLAFSGLLGGLLREGKKIGVAVGLLVGTLLIGFYIGEATIWQTMNESLVAIVLFLFTPKVIFQKISSFIPGTVEHANVQQDYMKRLREVTSHKVEQFSTVFQQLSNSFTMQPTMVEEDQDRTLDLFLSQITEKTCQSCFKKEQCWERKFDDTYRLMKECYNHLHSHGEVKKTFAHGEFSRHCVKSQKVLEVMTQEFDQFKTHLMYKKKMNESRRLVAEQLSGVSQVMTNFAREIQKEGEVHHIQEQQILDAFEDIGLSIRYVDILSLEEGNVQIEISQPVCFGRDECGKIIAPLLSEIVGETITVLQKECDFFQDGYCKMKLVSAKSFKVSTGISSAAKGGGWVSGDNLNTMEVGNGKYAIAISDGMGNGERAHQESNETLTLLQQILHSGIEETVAIKSINSVLALRSSDEIFSTLDLAMIDLQTAKTRFLKIGSTPSFIKRGDECLTITAHNLPIGILHEIDVDVVTEQLKPGDLLIMMTDGLYDAPRKVENKELWMTRMISEIVTKDPQEVADLLLEKVVRYQQGHIVDDMTVVVARIDRNIPQWSTISMQGIPKIKKKPSKIS</sequence>
<dbReference type="InterPro" id="IPR045768">
    <property type="entry name" value="SpoIIE_N"/>
</dbReference>
<keyword evidence="2" id="KW-1133">Transmembrane helix</keyword>
<dbReference type="SMART" id="SM00332">
    <property type="entry name" value="PP2Cc"/>
    <property type="match status" value="1"/>
</dbReference>